<sequence>MVAEAEVARSSSFPVLEVQSFSPPRASAHFREVRELPTVTSHLPAPSIESLHVSSSVESFAAHHVLKMQLGSLTAIRRWSSLTY</sequence>
<accession>A0A2I0ILR0</accession>
<gene>
    <name evidence="1" type="ORF">CRG98_034679</name>
</gene>
<dbReference type="EMBL" id="PGOL01002818">
    <property type="protein sequence ID" value="PKI44939.1"/>
    <property type="molecule type" value="Genomic_DNA"/>
</dbReference>
<dbReference type="AlphaFoldDB" id="A0A2I0ILR0"/>
<dbReference type="Proteomes" id="UP000233551">
    <property type="component" value="Unassembled WGS sequence"/>
</dbReference>
<evidence type="ECO:0000313" key="1">
    <source>
        <dbReference type="EMBL" id="PKI44939.1"/>
    </source>
</evidence>
<reference evidence="1 2" key="1">
    <citation type="submission" date="2017-11" db="EMBL/GenBank/DDBJ databases">
        <title>De-novo sequencing of pomegranate (Punica granatum L.) genome.</title>
        <authorList>
            <person name="Akparov Z."/>
            <person name="Amiraslanov A."/>
            <person name="Hajiyeva S."/>
            <person name="Abbasov M."/>
            <person name="Kaur K."/>
            <person name="Hamwieh A."/>
            <person name="Solovyev V."/>
            <person name="Salamov A."/>
            <person name="Braich B."/>
            <person name="Kosarev P."/>
            <person name="Mahmoud A."/>
            <person name="Hajiyev E."/>
            <person name="Babayeva S."/>
            <person name="Izzatullayeva V."/>
            <person name="Mammadov A."/>
            <person name="Mammadov A."/>
            <person name="Sharifova S."/>
            <person name="Ojaghi J."/>
            <person name="Eynullazada K."/>
            <person name="Bayramov B."/>
            <person name="Abdulazimova A."/>
            <person name="Shahmuradov I."/>
        </authorList>
    </citation>
    <scope>NUCLEOTIDE SEQUENCE [LARGE SCALE GENOMIC DNA]</scope>
    <source>
        <strain evidence="2">cv. AG2017</strain>
        <tissue evidence="1">Leaf</tissue>
    </source>
</reference>
<protein>
    <submittedName>
        <fullName evidence="1">Uncharacterized protein</fullName>
    </submittedName>
</protein>
<keyword evidence="2" id="KW-1185">Reference proteome</keyword>
<evidence type="ECO:0000313" key="2">
    <source>
        <dbReference type="Proteomes" id="UP000233551"/>
    </source>
</evidence>
<proteinExistence type="predicted"/>
<organism evidence="1 2">
    <name type="scientific">Punica granatum</name>
    <name type="common">Pomegranate</name>
    <dbReference type="NCBI Taxonomy" id="22663"/>
    <lineage>
        <taxon>Eukaryota</taxon>
        <taxon>Viridiplantae</taxon>
        <taxon>Streptophyta</taxon>
        <taxon>Embryophyta</taxon>
        <taxon>Tracheophyta</taxon>
        <taxon>Spermatophyta</taxon>
        <taxon>Magnoliopsida</taxon>
        <taxon>eudicotyledons</taxon>
        <taxon>Gunneridae</taxon>
        <taxon>Pentapetalae</taxon>
        <taxon>rosids</taxon>
        <taxon>malvids</taxon>
        <taxon>Myrtales</taxon>
        <taxon>Lythraceae</taxon>
        <taxon>Punica</taxon>
    </lineage>
</organism>
<comment type="caution">
    <text evidence="1">The sequence shown here is derived from an EMBL/GenBank/DDBJ whole genome shotgun (WGS) entry which is preliminary data.</text>
</comment>
<name>A0A2I0ILR0_PUNGR</name>